<protein>
    <submittedName>
        <fullName evidence="1">Uncharacterized protein</fullName>
    </submittedName>
</protein>
<dbReference type="EMBL" id="AP024484">
    <property type="protein sequence ID" value="BCS84778.1"/>
    <property type="molecule type" value="Genomic_DNA"/>
</dbReference>
<organism evidence="1 2">
    <name type="scientific">Prevotella herbatica</name>
    <dbReference type="NCBI Taxonomy" id="2801997"/>
    <lineage>
        <taxon>Bacteria</taxon>
        <taxon>Pseudomonadati</taxon>
        <taxon>Bacteroidota</taxon>
        <taxon>Bacteroidia</taxon>
        <taxon>Bacteroidales</taxon>
        <taxon>Prevotellaceae</taxon>
        <taxon>Prevotella</taxon>
    </lineage>
</organism>
<evidence type="ECO:0000313" key="1">
    <source>
        <dbReference type="EMBL" id="BCS84778.1"/>
    </source>
</evidence>
<dbReference type="RefSeq" id="WP_237072295.1">
    <property type="nucleotide sequence ID" value="NZ_AP024484.1"/>
</dbReference>
<dbReference type="Proteomes" id="UP001319045">
    <property type="component" value="Chromosome"/>
</dbReference>
<reference evidence="1 2" key="1">
    <citation type="journal article" date="2022" name="Int. J. Syst. Evol. Microbiol.">
        <title>Prevotella herbatica sp. nov., a plant polysaccharide-decomposing anaerobic bacterium isolated from a methanogenic reactor.</title>
        <authorList>
            <person name="Uek A."/>
            <person name="Tonouchi A."/>
            <person name="Kaku N."/>
            <person name="Ueki K."/>
        </authorList>
    </citation>
    <scope>NUCLEOTIDE SEQUENCE [LARGE SCALE GENOMIC DNA]</scope>
    <source>
        <strain evidence="1 2">WR041</strain>
    </source>
</reference>
<proteinExistence type="predicted"/>
<gene>
    <name evidence="1" type="ORF">prwr041_06710</name>
</gene>
<accession>A0ABM7NW81</accession>
<name>A0ABM7NW81_9BACT</name>
<sequence>MMRSKDLKPSESAKILVIGEDSNLQWSDTATEVAMFADYYFRSFPEDDGERSRNVEARNLFSHIAFVTLNRVKPQEMYITNLCNDQLTPAPKGKRVLITEEYAIKGLSHIEWLLEQYPTIEYVLTMSLQTNYWLQKLGFYGDDKRFIEEAQPRRKGFEDMSAPFYQPVNGKAFESICGNIYDAKNHPVKVIPILAAKDYPLKGRNEELYTEAYEKIRNSFRK</sequence>
<evidence type="ECO:0000313" key="2">
    <source>
        <dbReference type="Proteomes" id="UP001319045"/>
    </source>
</evidence>
<keyword evidence="2" id="KW-1185">Reference proteome</keyword>